<keyword evidence="1" id="KW-0808">Transferase</keyword>
<evidence type="ECO:0000313" key="1">
    <source>
        <dbReference type="EMBL" id="PHV69268.1"/>
    </source>
</evidence>
<organism evidence="1 2">
    <name type="scientific">Sporanaerobium hydrogeniformans</name>
    <dbReference type="NCBI Taxonomy" id="3072179"/>
    <lineage>
        <taxon>Bacteria</taxon>
        <taxon>Bacillati</taxon>
        <taxon>Bacillota</taxon>
        <taxon>Clostridia</taxon>
        <taxon>Lachnospirales</taxon>
        <taxon>Lachnospiraceae</taxon>
        <taxon>Sporanaerobium</taxon>
    </lineage>
</organism>
<dbReference type="EMBL" id="PEDL01000037">
    <property type="protein sequence ID" value="PHV69268.1"/>
    <property type="molecule type" value="Genomic_DNA"/>
</dbReference>
<accession>A0AC61D966</accession>
<protein>
    <submittedName>
        <fullName evidence="1">Sensor histidine kinase</fullName>
    </submittedName>
</protein>
<evidence type="ECO:0000313" key="2">
    <source>
        <dbReference type="Proteomes" id="UP000224460"/>
    </source>
</evidence>
<sequence>MIKKLKNRFILITMSLLTCILVALLTSICLLMYNGGKEQSLRTLQDIAQRDGIPEKLKPPTMFPVKKPLSLATPPQFPMGNPNRHNSFSVKCDDSNQMISLQLNLWDAEEVDQQKLQLLVTKVHDSPKTTGIIQLEGLELRFLKQTKPYGSIIVFLDRSLEIATFNRLVLSCLIIGILTLGIFFIISYYLSLWAIRPMADAWEKQKQFVADASHELRTPLTIISANIDAVLNQPLDTVDRQSKWLKYIQFETRRMNKLVNNLLELAKLDSLDSKENATSFNLSDVMMNVCLPFESLIFEGGKTFNLSIEENIYCFANEDKLRQLAIILLDNAIKNAIVGGSIDVSLKKHKEKIYLTVTNTGPGIPPEHLPHIFERFYRADMSRVHESGGYGLGLSIAKAIVLQHGGTIEAKSSLEGPTSFEITLPTKLGRPPR</sequence>
<comment type="caution">
    <text evidence="1">The sequence shown here is derived from an EMBL/GenBank/DDBJ whole genome shotgun (WGS) entry which is preliminary data.</text>
</comment>
<name>A0AC61D966_9FIRM</name>
<keyword evidence="1" id="KW-0418">Kinase</keyword>
<keyword evidence="2" id="KW-1185">Reference proteome</keyword>
<reference evidence="1" key="1">
    <citation type="submission" date="2017-10" db="EMBL/GenBank/DDBJ databases">
        <title>Genome sequence of cellulolytic Lachnospiraceae bacterium XHS1971 isolated from hotspring sediment.</title>
        <authorList>
            <person name="Vasudevan G."/>
            <person name="Joshi A.J."/>
            <person name="Hivarkar S."/>
            <person name="Lanjekar V.B."/>
            <person name="Dhakephalkar P.K."/>
            <person name="Dagar S."/>
        </authorList>
    </citation>
    <scope>NUCLEOTIDE SEQUENCE</scope>
    <source>
        <strain evidence="1">XHS1971</strain>
    </source>
</reference>
<dbReference type="Proteomes" id="UP000224460">
    <property type="component" value="Unassembled WGS sequence"/>
</dbReference>
<gene>
    <name evidence="1" type="ORF">CS063_16700</name>
</gene>
<proteinExistence type="predicted"/>